<evidence type="ECO:0000313" key="3">
    <source>
        <dbReference type="Proteomes" id="UP001057375"/>
    </source>
</evidence>
<evidence type="ECO:0000256" key="1">
    <source>
        <dbReference type="SAM" id="MobiDB-lite"/>
    </source>
</evidence>
<keyword evidence="3" id="KW-1185">Reference proteome</keyword>
<name>A0ABQ5KWJ1_9EUKA</name>
<feature type="compositionally biased region" description="Polar residues" evidence="1">
    <location>
        <begin position="669"/>
        <end position="686"/>
    </location>
</feature>
<protein>
    <submittedName>
        <fullName evidence="2">Uncharacterized protein</fullName>
    </submittedName>
</protein>
<comment type="caution">
    <text evidence="2">The sequence shown here is derived from an EMBL/GenBank/DDBJ whole genome shotgun (WGS) entry which is preliminary data.</text>
</comment>
<feature type="compositionally biased region" description="Low complexity" evidence="1">
    <location>
        <begin position="625"/>
        <end position="641"/>
    </location>
</feature>
<evidence type="ECO:0000313" key="2">
    <source>
        <dbReference type="EMBL" id="GKT35829.1"/>
    </source>
</evidence>
<dbReference type="Proteomes" id="UP001057375">
    <property type="component" value="Unassembled WGS sequence"/>
</dbReference>
<feature type="non-terminal residue" evidence="2">
    <location>
        <position position="1113"/>
    </location>
</feature>
<dbReference type="EMBL" id="BQXS01011078">
    <property type="protein sequence ID" value="GKT35829.1"/>
    <property type="molecule type" value="Genomic_DNA"/>
</dbReference>
<feature type="compositionally biased region" description="Polar residues" evidence="1">
    <location>
        <begin position="642"/>
        <end position="656"/>
    </location>
</feature>
<gene>
    <name evidence="2" type="ORF">ADUPG1_008906</name>
</gene>
<reference evidence="2" key="1">
    <citation type="submission" date="2022-03" db="EMBL/GenBank/DDBJ databases">
        <title>Draft genome sequence of Aduncisulcus paluster, a free-living microaerophilic Fornicata.</title>
        <authorList>
            <person name="Yuyama I."/>
            <person name="Kume K."/>
            <person name="Tamura T."/>
            <person name="Inagaki Y."/>
            <person name="Hashimoto T."/>
        </authorList>
    </citation>
    <scope>NUCLEOTIDE SEQUENCE</scope>
    <source>
        <strain evidence="2">NY0171</strain>
    </source>
</reference>
<feature type="region of interest" description="Disordered" evidence="1">
    <location>
        <begin position="590"/>
        <end position="687"/>
    </location>
</feature>
<sequence>MISYHFLLYNCFFSDESEGPPFPSADPHVAVVNTTFPESQDKIRVQKEAPRTSKTKSEFELFLNEDKEITISFISLPLAKPHAIGSILLCLSSKNQPKEATIHFHRCSDGKIFSRSYSFPRVEGKEWHSLPVYLDSIVRCEIGFSEGWDESSRLFSLSGIRIVIAEDELEGKSRQVPIHFRWLHALDRSCPIPFASINESHCSGVISGLHASKNSSFFNFVTRLSDISFSKIKIPLFKPCKIGGIFMTISNACETRAKDINITCGIEGEKLEYKFRFPKNWSRVSSSEKEPGSDEMVILPFKCRYDVIYIEIEIISLWPSTDIPPSPSSLSSSIFSDLENVSLELRSIAIIHPSNISEHTIEYMKQRKSKVIFPASWTPDAIHLSSSYSKFTPIDNLKIDSKFTIFACDYSLEDAQKLLSSCQYFSSELEQRDHVEDAFEEEEQSLKKEEKNFSTESPGIPFRDLSISFDTPQTLTSIHILIAGNMKHPQFGPKDLDILVITRDGEVLRFPLLISTFHDRQSRWHEVMIDDRREEHDFHAGIGKVVRVVISSIRSVCGNKWSVISGLRFYSERKDDEIYGDLDFGRRSASESHSMQLPSTLTSPLPPLPPLPISAHAEDSISEGSQLSHSQLSHSHSSTTQINAPSMTSNKSSLSCHHTRHHLRKCSEPSIQESVTSRSSSGSLYTVTPRKSAHPLIDSSYISIPIPEIIFEEGDGVSMKKDFISIDKTRVRASKNAKGLGASSLHGFLEESTPINFNKISLPFAADKSSAHDHDSAMMAPDFVSSTPRSVRSRFIASVFIKCYGNENQPKRIRLNFHSEDGRIIEKVCSINRINQSLEWHEIPICIDRVVKCTVISDESWGGLSWCRLYAIRFYSGTFSEKEQQQMLKSYRHDEKRLIRADVSMIVRTSPFTDPPLNRFNPHVLKFTDYNIIINVPEDYDLFHSSISQQMLSSKLVSKDHPLLLPHKFDRFKISHTDEESKNRFMSGYGCIEFSQLIIKFPTPKPVTELYLCLSKGLKQPKELDIVCNYYSPDESPHTDDPKIEIETEKVVSKTVHDLQFFDDPSHSKSILKEVQVQRCHSDSSCEWHSIKLTPPIPLAPIVQSPPRESEEG</sequence>
<proteinExistence type="predicted"/>
<organism evidence="2 3">
    <name type="scientific">Aduncisulcus paluster</name>
    <dbReference type="NCBI Taxonomy" id="2918883"/>
    <lineage>
        <taxon>Eukaryota</taxon>
        <taxon>Metamonada</taxon>
        <taxon>Carpediemonas-like organisms</taxon>
        <taxon>Aduncisulcus</taxon>
    </lineage>
</organism>
<accession>A0ABQ5KWJ1</accession>